<dbReference type="AlphaFoldDB" id="A0AAJ5VYQ2"/>
<dbReference type="EMBL" id="CP119312">
    <property type="protein sequence ID" value="WEK05882.1"/>
    <property type="molecule type" value="Genomic_DNA"/>
</dbReference>
<evidence type="ECO:0000259" key="4">
    <source>
        <dbReference type="PROSITE" id="PS01124"/>
    </source>
</evidence>
<evidence type="ECO:0000313" key="6">
    <source>
        <dbReference type="Proteomes" id="UP001217476"/>
    </source>
</evidence>
<sequence length="285" mass="31412">MKSYLEHLTPDDDASWATLDRQLDDGIPFHWHHHPEFELTLTLNSSGQRFIGDHIGRYEPGDLVLIGPYLPHTWHSLDRPDASRPHNALVMWFLPEWAERLTANAELRPVAILLARAANGIKFSDAAASAVRPAVEQLFTLPPVERFLGLVSILSTLAGDRHSSVLSATAPELAPASTNRGRIDRVLDHIHANFSGPVAIAELANIAALSPSGLHRTFLRHTRQTVSQYLIRLRIGRACALLSSDTMPIGQIAGAVGYDSLANFNRQFKTLKGTTPRAYRKAFAA</sequence>
<dbReference type="InterPro" id="IPR018060">
    <property type="entry name" value="HTH_AraC"/>
</dbReference>
<keyword evidence="3" id="KW-0804">Transcription</keyword>
<evidence type="ECO:0000256" key="1">
    <source>
        <dbReference type="ARBA" id="ARBA00023015"/>
    </source>
</evidence>
<proteinExistence type="predicted"/>
<dbReference type="InterPro" id="IPR014710">
    <property type="entry name" value="RmlC-like_jellyroll"/>
</dbReference>
<dbReference type="Pfam" id="PF12833">
    <property type="entry name" value="HTH_18"/>
    <property type="match status" value="1"/>
</dbReference>
<dbReference type="SMART" id="SM00342">
    <property type="entry name" value="HTH_ARAC"/>
    <property type="match status" value="1"/>
</dbReference>
<dbReference type="SUPFAM" id="SSF51182">
    <property type="entry name" value="RmlC-like cupins"/>
    <property type="match status" value="1"/>
</dbReference>
<dbReference type="GO" id="GO:0043565">
    <property type="term" value="F:sequence-specific DNA binding"/>
    <property type="evidence" value="ECO:0007669"/>
    <property type="project" value="InterPro"/>
</dbReference>
<dbReference type="InterPro" id="IPR011051">
    <property type="entry name" value="RmlC_Cupin_sf"/>
</dbReference>
<protein>
    <submittedName>
        <fullName evidence="5">AraC family transcriptional regulator</fullName>
    </submittedName>
</protein>
<dbReference type="CDD" id="cd06976">
    <property type="entry name" value="cupin_MtlR-like_N"/>
    <property type="match status" value="1"/>
</dbReference>
<dbReference type="PANTHER" id="PTHR46796">
    <property type="entry name" value="HTH-TYPE TRANSCRIPTIONAL ACTIVATOR RHAS-RELATED"/>
    <property type="match status" value="1"/>
</dbReference>
<keyword evidence="1" id="KW-0805">Transcription regulation</keyword>
<dbReference type="Gene3D" id="2.60.120.10">
    <property type="entry name" value="Jelly Rolls"/>
    <property type="match status" value="1"/>
</dbReference>
<accession>A0AAJ5VYQ2</accession>
<dbReference type="PROSITE" id="PS01124">
    <property type="entry name" value="HTH_ARAC_FAMILY_2"/>
    <property type="match status" value="1"/>
</dbReference>
<keyword evidence="2" id="KW-0238">DNA-binding</keyword>
<gene>
    <name evidence="5" type="ORF">P0Y65_06400</name>
</gene>
<evidence type="ECO:0000256" key="2">
    <source>
        <dbReference type="ARBA" id="ARBA00023125"/>
    </source>
</evidence>
<evidence type="ECO:0000256" key="3">
    <source>
        <dbReference type="ARBA" id="ARBA00023163"/>
    </source>
</evidence>
<dbReference type="Gene3D" id="1.10.10.60">
    <property type="entry name" value="Homeodomain-like"/>
    <property type="match status" value="2"/>
</dbReference>
<organism evidence="5 6">
    <name type="scientific">Candidatus Devosia phytovorans</name>
    <dbReference type="NCBI Taxonomy" id="3121372"/>
    <lineage>
        <taxon>Bacteria</taxon>
        <taxon>Pseudomonadati</taxon>
        <taxon>Pseudomonadota</taxon>
        <taxon>Alphaproteobacteria</taxon>
        <taxon>Hyphomicrobiales</taxon>
        <taxon>Devosiaceae</taxon>
        <taxon>Devosia</taxon>
    </lineage>
</organism>
<reference evidence="5" key="1">
    <citation type="submission" date="2023-03" db="EMBL/GenBank/DDBJ databases">
        <title>Andean soil-derived lignocellulolytic bacterial consortium as a source of novel taxa and putative plastic-active enzymes.</title>
        <authorList>
            <person name="Diaz-Garcia L."/>
            <person name="Chuvochina M."/>
            <person name="Feuerriegel G."/>
            <person name="Bunk B."/>
            <person name="Sproer C."/>
            <person name="Streit W.R."/>
            <person name="Rodriguez L.M."/>
            <person name="Overmann J."/>
            <person name="Jimenez D.J."/>
        </authorList>
    </citation>
    <scope>NUCLEOTIDE SEQUENCE</scope>
    <source>
        <strain evidence="5">MAG 4196</strain>
    </source>
</reference>
<dbReference type="Proteomes" id="UP001217476">
    <property type="component" value="Chromosome"/>
</dbReference>
<dbReference type="InterPro" id="IPR009057">
    <property type="entry name" value="Homeodomain-like_sf"/>
</dbReference>
<name>A0AAJ5VYQ2_9HYPH</name>
<dbReference type="InterPro" id="IPR050204">
    <property type="entry name" value="AraC_XylS_family_regulators"/>
</dbReference>
<dbReference type="GO" id="GO:0003700">
    <property type="term" value="F:DNA-binding transcription factor activity"/>
    <property type="evidence" value="ECO:0007669"/>
    <property type="project" value="InterPro"/>
</dbReference>
<dbReference type="SUPFAM" id="SSF46689">
    <property type="entry name" value="Homeodomain-like"/>
    <property type="match status" value="2"/>
</dbReference>
<feature type="domain" description="HTH araC/xylS-type" evidence="4">
    <location>
        <begin position="184"/>
        <end position="282"/>
    </location>
</feature>
<evidence type="ECO:0000313" key="5">
    <source>
        <dbReference type="EMBL" id="WEK05882.1"/>
    </source>
</evidence>